<dbReference type="SUPFAM" id="SSF51197">
    <property type="entry name" value="Clavaminate synthase-like"/>
    <property type="match status" value="1"/>
</dbReference>
<protein>
    <recommendedName>
        <fullName evidence="2">JmjC domain-containing protein</fullName>
    </recommendedName>
</protein>
<evidence type="ECO:0008006" key="2">
    <source>
        <dbReference type="Google" id="ProtNLM"/>
    </source>
</evidence>
<proteinExistence type="predicted"/>
<evidence type="ECO:0000313" key="1">
    <source>
        <dbReference type="EMBL" id="SVE21361.1"/>
    </source>
</evidence>
<accession>A0A383BNF5</accession>
<organism evidence="1">
    <name type="scientific">marine metagenome</name>
    <dbReference type="NCBI Taxonomy" id="408172"/>
    <lineage>
        <taxon>unclassified sequences</taxon>
        <taxon>metagenomes</taxon>
        <taxon>ecological metagenomes</taxon>
    </lineage>
</organism>
<feature type="non-terminal residue" evidence="1">
    <location>
        <position position="212"/>
    </location>
</feature>
<dbReference type="NCBIfam" id="TIGR02466">
    <property type="entry name" value="TIGR02466 family protein"/>
    <property type="match status" value="1"/>
</dbReference>
<dbReference type="Gene3D" id="2.60.120.620">
    <property type="entry name" value="q2cbj1_9rhob like domain"/>
    <property type="match status" value="1"/>
</dbReference>
<sequence>MDYIFNSPPHVNNLFPSQVWKHQTDKIDNRKLENIILEKEQKDKGVTFTNVGGWQSSAINLKEEKGFECIYDYINECMEIILFENNYKPNLGILSSHGWVNINRKGDFNREHVHPDCHWSGVYYVKVRANCGELIFHNPITASSMVDSSHLLNIKSKKTDYDITGEQQNNFVDSSFLGGVTLDPHEGALLIFPSWLFHSVSPNRSDYDRISI</sequence>
<dbReference type="EMBL" id="UINC01201841">
    <property type="protein sequence ID" value="SVE21361.1"/>
    <property type="molecule type" value="Genomic_DNA"/>
</dbReference>
<gene>
    <name evidence="1" type="ORF">METZ01_LOCUS474215</name>
</gene>
<name>A0A383BNF5_9ZZZZ</name>
<dbReference type="InterPro" id="IPR012668">
    <property type="entry name" value="CHP02466"/>
</dbReference>
<reference evidence="1" key="1">
    <citation type="submission" date="2018-05" db="EMBL/GenBank/DDBJ databases">
        <authorList>
            <person name="Lanie J.A."/>
            <person name="Ng W.-L."/>
            <person name="Kazmierczak K.M."/>
            <person name="Andrzejewski T.M."/>
            <person name="Davidsen T.M."/>
            <person name="Wayne K.J."/>
            <person name="Tettelin H."/>
            <person name="Glass J.I."/>
            <person name="Rusch D."/>
            <person name="Podicherti R."/>
            <person name="Tsui H.-C.T."/>
            <person name="Winkler M.E."/>
        </authorList>
    </citation>
    <scope>NUCLEOTIDE SEQUENCE</scope>
</reference>
<dbReference type="AlphaFoldDB" id="A0A383BNF5"/>
<dbReference type="Pfam" id="PF13759">
    <property type="entry name" value="2OG-FeII_Oxy_5"/>
    <property type="match status" value="1"/>
</dbReference>